<accession>A0ABR4IY35</accession>
<name>A0ABR4IY35_9EURO</name>
<organism evidence="1 2">
    <name type="scientific">Aspergillus pseudoustus</name>
    <dbReference type="NCBI Taxonomy" id="1810923"/>
    <lineage>
        <taxon>Eukaryota</taxon>
        <taxon>Fungi</taxon>
        <taxon>Dikarya</taxon>
        <taxon>Ascomycota</taxon>
        <taxon>Pezizomycotina</taxon>
        <taxon>Eurotiomycetes</taxon>
        <taxon>Eurotiomycetidae</taxon>
        <taxon>Eurotiales</taxon>
        <taxon>Aspergillaceae</taxon>
        <taxon>Aspergillus</taxon>
        <taxon>Aspergillus subgen. Nidulantes</taxon>
    </lineage>
</organism>
<proteinExistence type="predicted"/>
<protein>
    <submittedName>
        <fullName evidence="1">Uncharacterized protein</fullName>
    </submittedName>
</protein>
<gene>
    <name evidence="1" type="ORF">BJY01DRAFT_253798</name>
</gene>
<dbReference type="EMBL" id="JBFXLU010000258">
    <property type="protein sequence ID" value="KAL2832689.1"/>
    <property type="molecule type" value="Genomic_DNA"/>
</dbReference>
<evidence type="ECO:0000313" key="1">
    <source>
        <dbReference type="EMBL" id="KAL2832689.1"/>
    </source>
</evidence>
<keyword evidence="2" id="KW-1185">Reference proteome</keyword>
<dbReference type="Proteomes" id="UP001610446">
    <property type="component" value="Unassembled WGS sequence"/>
</dbReference>
<comment type="caution">
    <text evidence="1">The sequence shown here is derived from an EMBL/GenBank/DDBJ whole genome shotgun (WGS) entry which is preliminary data.</text>
</comment>
<sequence length="117" mass="12831">MDSTSIKTKKCGIALQETKMGDYVVTQAQGPAFMVVDQAGSHHIADIDGHKLDPGSYLMDLAYTSEANELSLVVEILTEYFQTCTAEHKSFCGGLMAWRSGWRQWVVGLLGGSQEKN</sequence>
<reference evidence="1 2" key="1">
    <citation type="submission" date="2024-07" db="EMBL/GenBank/DDBJ databases">
        <title>Section-level genome sequencing and comparative genomics of Aspergillus sections Usti and Cavernicolus.</title>
        <authorList>
            <consortium name="Lawrence Berkeley National Laboratory"/>
            <person name="Nybo J.L."/>
            <person name="Vesth T.C."/>
            <person name="Theobald S."/>
            <person name="Frisvad J.C."/>
            <person name="Larsen T.O."/>
            <person name="Kjaerboelling I."/>
            <person name="Rothschild-Mancinelli K."/>
            <person name="Lyhne E.K."/>
            <person name="Kogle M.E."/>
            <person name="Barry K."/>
            <person name="Clum A."/>
            <person name="Na H."/>
            <person name="Ledsgaard L."/>
            <person name="Lin J."/>
            <person name="Lipzen A."/>
            <person name="Kuo A."/>
            <person name="Riley R."/>
            <person name="Mondo S."/>
            <person name="Labutti K."/>
            <person name="Haridas S."/>
            <person name="Pangalinan J."/>
            <person name="Salamov A.A."/>
            <person name="Simmons B.A."/>
            <person name="Magnuson J.K."/>
            <person name="Chen J."/>
            <person name="Drula E."/>
            <person name="Henrissat B."/>
            <person name="Wiebenga A."/>
            <person name="Lubbers R.J."/>
            <person name="Gomes A.C."/>
            <person name="Makela M.R."/>
            <person name="Stajich J."/>
            <person name="Grigoriev I.V."/>
            <person name="Mortensen U.H."/>
            <person name="De Vries R.P."/>
            <person name="Baker S.E."/>
            <person name="Andersen M.R."/>
        </authorList>
    </citation>
    <scope>NUCLEOTIDE SEQUENCE [LARGE SCALE GENOMIC DNA]</scope>
    <source>
        <strain evidence="1 2">CBS 123904</strain>
    </source>
</reference>
<evidence type="ECO:0000313" key="2">
    <source>
        <dbReference type="Proteomes" id="UP001610446"/>
    </source>
</evidence>